<accession>A0A382G2F5</accession>
<dbReference type="Pfam" id="PF17338">
    <property type="entry name" value="GP88"/>
    <property type="match status" value="1"/>
</dbReference>
<proteinExistence type="predicted"/>
<name>A0A382G2F5_9ZZZZ</name>
<sequence length="206" mass="23326">MPCRSWSLQAVETCPGSKGIDGELVDACAGCYATTGNFNFPNVKAVRANNKTDWKRSEWVSDMVQELDNDRYFRWFDSGDVYDVRLARKILEVMTLTPWCSHWLPTRMHKFAKFRKVFKAMERLSNVVVRYSSDSVSGGIVKGRHTSTIIPTPSDARSGMTVCEAYQREGKCGKCRECWNKGTKVIAYPAHGVKMNRLINVKQLAA</sequence>
<gene>
    <name evidence="2" type="ORF">METZ01_LOCUS221225</name>
</gene>
<dbReference type="InterPro" id="IPR020290">
    <property type="entry name" value="Gp88"/>
</dbReference>
<dbReference type="AlphaFoldDB" id="A0A382G2F5"/>
<protein>
    <recommendedName>
        <fullName evidence="1">Gene product 88 domain-containing protein</fullName>
    </recommendedName>
</protein>
<organism evidence="2">
    <name type="scientific">marine metagenome</name>
    <dbReference type="NCBI Taxonomy" id="408172"/>
    <lineage>
        <taxon>unclassified sequences</taxon>
        <taxon>metagenomes</taxon>
        <taxon>ecological metagenomes</taxon>
    </lineage>
</organism>
<dbReference type="EMBL" id="UINC01052720">
    <property type="protein sequence ID" value="SVB68371.1"/>
    <property type="molecule type" value="Genomic_DNA"/>
</dbReference>
<evidence type="ECO:0000259" key="1">
    <source>
        <dbReference type="Pfam" id="PF17338"/>
    </source>
</evidence>
<evidence type="ECO:0000313" key="2">
    <source>
        <dbReference type="EMBL" id="SVB68371.1"/>
    </source>
</evidence>
<feature type="domain" description="Gene product 88" evidence="1">
    <location>
        <begin position="5"/>
        <end position="180"/>
    </location>
</feature>
<reference evidence="2" key="1">
    <citation type="submission" date="2018-05" db="EMBL/GenBank/DDBJ databases">
        <authorList>
            <person name="Lanie J.A."/>
            <person name="Ng W.-L."/>
            <person name="Kazmierczak K.M."/>
            <person name="Andrzejewski T.M."/>
            <person name="Davidsen T.M."/>
            <person name="Wayne K.J."/>
            <person name="Tettelin H."/>
            <person name="Glass J.I."/>
            <person name="Rusch D."/>
            <person name="Podicherti R."/>
            <person name="Tsui H.-C.T."/>
            <person name="Winkler M.E."/>
        </authorList>
    </citation>
    <scope>NUCLEOTIDE SEQUENCE</scope>
</reference>